<sequence>AKTTKSQSRFVVENHHQTEQPPVSLCFRIVAGNKRYKLTIKSYVSCLPVSEIQQT</sequence>
<protein>
    <submittedName>
        <fullName evidence="1">Uncharacterized protein</fullName>
    </submittedName>
</protein>
<dbReference type="EMBL" id="UOER01000360">
    <property type="protein sequence ID" value="VAW25312.1"/>
    <property type="molecule type" value="Genomic_DNA"/>
</dbReference>
<feature type="non-terminal residue" evidence="1">
    <location>
        <position position="1"/>
    </location>
</feature>
<organism evidence="1">
    <name type="scientific">hydrothermal vent metagenome</name>
    <dbReference type="NCBI Taxonomy" id="652676"/>
    <lineage>
        <taxon>unclassified sequences</taxon>
        <taxon>metagenomes</taxon>
        <taxon>ecological metagenomes</taxon>
    </lineage>
</organism>
<name>A0A3B0UFD8_9ZZZZ</name>
<gene>
    <name evidence="1" type="ORF">MNBD_BACTEROID04-109</name>
</gene>
<dbReference type="AlphaFoldDB" id="A0A3B0UFD8"/>
<accession>A0A3B0UFD8</accession>
<proteinExistence type="predicted"/>
<evidence type="ECO:0000313" key="1">
    <source>
        <dbReference type="EMBL" id="VAW25312.1"/>
    </source>
</evidence>
<reference evidence="1" key="1">
    <citation type="submission" date="2018-06" db="EMBL/GenBank/DDBJ databases">
        <authorList>
            <person name="Zhirakovskaya E."/>
        </authorList>
    </citation>
    <scope>NUCLEOTIDE SEQUENCE</scope>
</reference>